<reference evidence="2 3" key="1">
    <citation type="submission" date="2013-11" db="EMBL/GenBank/DDBJ databases">
        <title>Opisthorchis viverrini - life in the bile duct.</title>
        <authorList>
            <person name="Young N.D."/>
            <person name="Nagarajan N."/>
            <person name="Lin S.J."/>
            <person name="Korhonen P.K."/>
            <person name="Jex A.R."/>
            <person name="Hall R.S."/>
            <person name="Safavi-Hemami H."/>
            <person name="Kaewkong W."/>
            <person name="Bertrand D."/>
            <person name="Gao S."/>
            <person name="Seet Q."/>
            <person name="Wongkham S."/>
            <person name="Teh B.T."/>
            <person name="Wongkham C."/>
            <person name="Intapan P.M."/>
            <person name="Maleewong W."/>
            <person name="Yang X."/>
            <person name="Hu M."/>
            <person name="Wang Z."/>
            <person name="Hofmann A."/>
            <person name="Sternberg P.W."/>
            <person name="Tan P."/>
            <person name="Wang J."/>
            <person name="Gasser R.B."/>
        </authorList>
    </citation>
    <scope>NUCLEOTIDE SEQUENCE [LARGE SCALE GENOMIC DNA]</scope>
</reference>
<dbReference type="Proteomes" id="UP000054324">
    <property type="component" value="Unassembled WGS sequence"/>
</dbReference>
<name>A0A075A1U2_OPIVI</name>
<dbReference type="EMBL" id="KL596971">
    <property type="protein sequence ID" value="KER21379.1"/>
    <property type="molecule type" value="Genomic_DNA"/>
</dbReference>
<accession>A0A075A1U2</accession>
<feature type="region of interest" description="Disordered" evidence="1">
    <location>
        <begin position="1"/>
        <end position="21"/>
    </location>
</feature>
<keyword evidence="3" id="KW-1185">Reference proteome</keyword>
<proteinExistence type="predicted"/>
<evidence type="ECO:0000313" key="2">
    <source>
        <dbReference type="EMBL" id="KER21379.1"/>
    </source>
</evidence>
<sequence>MAYRVPPDHHKRTRDRLPVDKPHRITSRSFVEAVLVCFQRSRPNQKLGHNRSQSLSTGAGQWVGVPVLLMSKSCLALKETVKRTGSTVSTGFCRSKTKQVHRQTEDI</sequence>
<evidence type="ECO:0000256" key="1">
    <source>
        <dbReference type="SAM" id="MobiDB-lite"/>
    </source>
</evidence>
<evidence type="ECO:0000313" key="3">
    <source>
        <dbReference type="Proteomes" id="UP000054324"/>
    </source>
</evidence>
<protein>
    <submittedName>
        <fullName evidence="2">Uncharacterized protein</fullName>
    </submittedName>
</protein>
<gene>
    <name evidence="2" type="ORF">T265_10282</name>
</gene>
<organism evidence="2 3">
    <name type="scientific">Opisthorchis viverrini</name>
    <name type="common">Southeast Asian liver fluke</name>
    <dbReference type="NCBI Taxonomy" id="6198"/>
    <lineage>
        <taxon>Eukaryota</taxon>
        <taxon>Metazoa</taxon>
        <taxon>Spiralia</taxon>
        <taxon>Lophotrochozoa</taxon>
        <taxon>Platyhelminthes</taxon>
        <taxon>Trematoda</taxon>
        <taxon>Digenea</taxon>
        <taxon>Opisthorchiida</taxon>
        <taxon>Opisthorchiata</taxon>
        <taxon>Opisthorchiidae</taxon>
        <taxon>Opisthorchis</taxon>
    </lineage>
</organism>
<dbReference type="GeneID" id="20324450"/>
<dbReference type="RefSeq" id="XP_009174872.1">
    <property type="nucleotide sequence ID" value="XM_009176608.1"/>
</dbReference>
<dbReference type="KEGG" id="ovi:T265_10282"/>
<dbReference type="AlphaFoldDB" id="A0A075A1U2"/>
<dbReference type="CTD" id="20324450"/>